<accession>A0AAD1SPI1</accession>
<feature type="region of interest" description="Disordered" evidence="1">
    <location>
        <begin position="27"/>
        <end position="49"/>
    </location>
</feature>
<reference evidence="2" key="1">
    <citation type="submission" date="2022-03" db="EMBL/GenBank/DDBJ databases">
        <authorList>
            <person name="Alioto T."/>
            <person name="Alioto T."/>
            <person name="Gomez Garrido J."/>
        </authorList>
    </citation>
    <scope>NUCLEOTIDE SEQUENCE</scope>
</reference>
<feature type="compositionally biased region" description="Polar residues" evidence="1">
    <location>
        <begin position="38"/>
        <end position="48"/>
    </location>
</feature>
<evidence type="ECO:0000313" key="3">
    <source>
        <dbReference type="Proteomes" id="UP001295444"/>
    </source>
</evidence>
<sequence length="85" mass="9354">IATMWEILEWPESYLYTPPYQTSHLPRATKAMGRKTQKTPLSTNNDTQDIGAMLQLPTVTKMAPEKPEGQSDHEGLALGSGSTHA</sequence>
<feature type="non-terminal residue" evidence="2">
    <location>
        <position position="1"/>
    </location>
</feature>
<keyword evidence="3" id="KW-1185">Reference proteome</keyword>
<name>A0AAD1SPI1_PELCU</name>
<feature type="compositionally biased region" description="Basic and acidic residues" evidence="1">
    <location>
        <begin position="63"/>
        <end position="75"/>
    </location>
</feature>
<proteinExistence type="predicted"/>
<evidence type="ECO:0000256" key="1">
    <source>
        <dbReference type="SAM" id="MobiDB-lite"/>
    </source>
</evidence>
<evidence type="ECO:0000313" key="2">
    <source>
        <dbReference type="EMBL" id="CAH2306958.1"/>
    </source>
</evidence>
<dbReference type="Proteomes" id="UP001295444">
    <property type="component" value="Chromosome 07"/>
</dbReference>
<protein>
    <submittedName>
        <fullName evidence="2">Uncharacterized protein</fullName>
    </submittedName>
</protein>
<gene>
    <name evidence="2" type="ORF">PECUL_23A020445</name>
</gene>
<dbReference type="AlphaFoldDB" id="A0AAD1SPI1"/>
<dbReference type="EMBL" id="OW240918">
    <property type="protein sequence ID" value="CAH2306958.1"/>
    <property type="molecule type" value="Genomic_DNA"/>
</dbReference>
<organism evidence="2 3">
    <name type="scientific">Pelobates cultripes</name>
    <name type="common">Western spadefoot toad</name>
    <dbReference type="NCBI Taxonomy" id="61616"/>
    <lineage>
        <taxon>Eukaryota</taxon>
        <taxon>Metazoa</taxon>
        <taxon>Chordata</taxon>
        <taxon>Craniata</taxon>
        <taxon>Vertebrata</taxon>
        <taxon>Euteleostomi</taxon>
        <taxon>Amphibia</taxon>
        <taxon>Batrachia</taxon>
        <taxon>Anura</taxon>
        <taxon>Pelobatoidea</taxon>
        <taxon>Pelobatidae</taxon>
        <taxon>Pelobates</taxon>
    </lineage>
</organism>
<feature type="region of interest" description="Disordered" evidence="1">
    <location>
        <begin position="62"/>
        <end position="85"/>
    </location>
</feature>